<reference evidence="3 4" key="1">
    <citation type="submission" date="2020-04" db="EMBL/GenBank/DDBJ databases">
        <title>Perkinsus olseni comparative genomics.</title>
        <authorList>
            <person name="Bogema D.R."/>
        </authorList>
    </citation>
    <scope>NUCLEOTIDE SEQUENCE [LARGE SCALE GENOMIC DNA]</scope>
    <source>
        <strain evidence="3">ATCC PRA-31</strain>
    </source>
</reference>
<keyword evidence="2" id="KW-0732">Signal</keyword>
<name>A0A7J6L6Z6_PEROL</name>
<proteinExistence type="predicted"/>
<dbReference type="AlphaFoldDB" id="A0A7J6L6Z6"/>
<dbReference type="Proteomes" id="UP000572268">
    <property type="component" value="Unassembled WGS sequence"/>
</dbReference>
<gene>
    <name evidence="3" type="ORF">FOL46_008443</name>
</gene>
<accession>A0A7J6L6Z6</accession>
<feature type="region of interest" description="Disordered" evidence="1">
    <location>
        <begin position="372"/>
        <end position="393"/>
    </location>
</feature>
<evidence type="ECO:0000313" key="3">
    <source>
        <dbReference type="EMBL" id="KAF4654967.1"/>
    </source>
</evidence>
<feature type="signal peptide" evidence="2">
    <location>
        <begin position="1"/>
        <end position="19"/>
    </location>
</feature>
<evidence type="ECO:0000256" key="1">
    <source>
        <dbReference type="SAM" id="MobiDB-lite"/>
    </source>
</evidence>
<evidence type="ECO:0000313" key="4">
    <source>
        <dbReference type="Proteomes" id="UP000572268"/>
    </source>
</evidence>
<feature type="compositionally biased region" description="Basic and acidic residues" evidence="1">
    <location>
        <begin position="375"/>
        <end position="387"/>
    </location>
</feature>
<comment type="caution">
    <text evidence="3">The sequence shown here is derived from an EMBL/GenBank/DDBJ whole genome shotgun (WGS) entry which is preliminary data.</text>
</comment>
<dbReference type="EMBL" id="JABANN010000677">
    <property type="protein sequence ID" value="KAF4654967.1"/>
    <property type="molecule type" value="Genomic_DNA"/>
</dbReference>
<sequence>MLFQLPTITTFILMARCSCLEMRGGDDDDHTKPADLMSFDEPGDLHPNEPPQLYEGGGYMVRFSEPQAGKDLSVEELKCPSDENQEASAIGYIFPQGLHNFALTFEDHEHIRIREQAFRVKQTGRLADSLRFLYSSMAGDGRKAPPEDAAALLQHIAKALCTMVENDIKNDPDYYLLRGVPFMKLNLYEGGSGQPPKRAVIVGISRRSPSLPHLSGAVEVRNLTVFYKKGPEVPEKYQVPHEGYYAKFAIRDKRLRLKTLYCPGRPPVRKFEDDTYCSSCCCQLAVIGRYQVPTGTEGFALLKEVDAMEVVFTGDAEPDMDRVVYAVKWVYAGLPYPTDSEVDKLEREAKWPKEVNANALFIQMLCRTPLASTGSDRRRGGSKKGDLEQGSLL</sequence>
<protein>
    <submittedName>
        <fullName evidence="3">Uncharacterized protein</fullName>
    </submittedName>
</protein>
<organism evidence="3 4">
    <name type="scientific">Perkinsus olseni</name>
    <name type="common">Perkinsus atlanticus</name>
    <dbReference type="NCBI Taxonomy" id="32597"/>
    <lineage>
        <taxon>Eukaryota</taxon>
        <taxon>Sar</taxon>
        <taxon>Alveolata</taxon>
        <taxon>Perkinsozoa</taxon>
        <taxon>Perkinsea</taxon>
        <taxon>Perkinsida</taxon>
        <taxon>Perkinsidae</taxon>
        <taxon>Perkinsus</taxon>
    </lineage>
</organism>
<feature type="chain" id="PRO_5029769125" evidence="2">
    <location>
        <begin position="20"/>
        <end position="393"/>
    </location>
</feature>
<evidence type="ECO:0000256" key="2">
    <source>
        <dbReference type="SAM" id="SignalP"/>
    </source>
</evidence>